<proteinExistence type="predicted"/>
<evidence type="ECO:0000313" key="2">
    <source>
        <dbReference type="EMBL" id="ABM16490.1"/>
    </source>
</evidence>
<evidence type="ECO:0008006" key="4">
    <source>
        <dbReference type="Google" id="ProtNLM"/>
    </source>
</evidence>
<evidence type="ECO:0000313" key="3">
    <source>
        <dbReference type="Proteomes" id="UP000009159"/>
    </source>
</evidence>
<protein>
    <recommendedName>
        <fullName evidence="4">EfeO-type cupredoxin-like domain-containing protein</fullName>
    </recommendedName>
</protein>
<reference evidence="2" key="1">
    <citation type="submission" date="2006-12" db="EMBL/GenBank/DDBJ databases">
        <title>Complete sequence of Mycobacterium vanbaalenii PYR-1.</title>
        <authorList>
            <consortium name="US DOE Joint Genome Institute"/>
            <person name="Copeland A."/>
            <person name="Lucas S."/>
            <person name="Lapidus A."/>
            <person name="Barry K."/>
            <person name="Detter J.C."/>
            <person name="Glavina del Rio T."/>
            <person name="Hammon N."/>
            <person name="Israni S."/>
            <person name="Dalin E."/>
            <person name="Tice H."/>
            <person name="Pitluck S."/>
            <person name="Singan V."/>
            <person name="Schmutz J."/>
            <person name="Larimer F."/>
            <person name="Land M."/>
            <person name="Hauser L."/>
            <person name="Kyrpides N."/>
            <person name="Anderson I.J."/>
            <person name="Miller C."/>
            <person name="Richardson P."/>
        </authorList>
    </citation>
    <scope>NUCLEOTIDE SEQUENCE [LARGE SCALE GENOMIC DNA]</scope>
    <source>
        <strain evidence="2">PYR-1</strain>
    </source>
</reference>
<dbReference type="eggNOG" id="ENOG503328A">
    <property type="taxonomic scope" value="Bacteria"/>
</dbReference>
<dbReference type="STRING" id="350058.Mvan_5725"/>
<feature type="signal peptide" evidence="1">
    <location>
        <begin position="1"/>
        <end position="21"/>
    </location>
</feature>
<dbReference type="PROSITE" id="PS51257">
    <property type="entry name" value="PROKAR_LIPOPROTEIN"/>
    <property type="match status" value="1"/>
</dbReference>
<dbReference type="HOGENOM" id="CLU_126512_1_0_11"/>
<dbReference type="Gene3D" id="2.60.40.420">
    <property type="entry name" value="Cupredoxins - blue copper proteins"/>
    <property type="match status" value="1"/>
</dbReference>
<name>A1TH40_MYCVP</name>
<sequence length="140" mass="14811">MTTAHRTAHRILTLGAVLLLAAGCTGESRDTATVSESGTVDPSAMTDAQARPARVVIDVTIEGGQVTPTNAQLQAGVDEPIILRVASDVTDELHVHSTPEHSFDVGIGPAQSFQFTVEVPGRVDIELHKLHKTIATIQVQ</sequence>
<keyword evidence="1" id="KW-0732">Signal</keyword>
<gene>
    <name evidence="2" type="ordered locus">Mvan_5725</name>
</gene>
<feature type="chain" id="PRO_5038588109" description="EfeO-type cupredoxin-like domain-containing protein" evidence="1">
    <location>
        <begin position="22"/>
        <end position="140"/>
    </location>
</feature>
<dbReference type="EMBL" id="CP000511">
    <property type="protein sequence ID" value="ABM16490.1"/>
    <property type="molecule type" value="Genomic_DNA"/>
</dbReference>
<organism evidence="2 3">
    <name type="scientific">Mycolicibacterium vanbaalenii (strain DSM 7251 / JCM 13017 / BCRC 16820 / KCTC 9966 / NRRL B-24157 / PYR-1)</name>
    <name type="common">Mycobacterium vanbaalenii</name>
    <dbReference type="NCBI Taxonomy" id="350058"/>
    <lineage>
        <taxon>Bacteria</taxon>
        <taxon>Bacillati</taxon>
        <taxon>Actinomycetota</taxon>
        <taxon>Actinomycetes</taxon>
        <taxon>Mycobacteriales</taxon>
        <taxon>Mycobacteriaceae</taxon>
        <taxon>Mycolicibacterium</taxon>
    </lineage>
</organism>
<dbReference type="Proteomes" id="UP000009159">
    <property type="component" value="Chromosome"/>
</dbReference>
<accession>A1TH40</accession>
<evidence type="ECO:0000256" key="1">
    <source>
        <dbReference type="SAM" id="SignalP"/>
    </source>
</evidence>
<dbReference type="InterPro" id="IPR008972">
    <property type="entry name" value="Cupredoxin"/>
</dbReference>
<dbReference type="AlphaFoldDB" id="A1TH40"/>
<dbReference type="KEGG" id="mva:Mvan_5725"/>
<keyword evidence="3" id="KW-1185">Reference proteome</keyword>